<evidence type="ECO:0000256" key="1">
    <source>
        <dbReference type="SAM" id="MobiDB-lite"/>
    </source>
</evidence>
<proteinExistence type="predicted"/>
<dbReference type="EMBL" id="MU069733">
    <property type="protein sequence ID" value="KAF5834887.1"/>
    <property type="molecule type" value="Genomic_DNA"/>
</dbReference>
<gene>
    <name evidence="2" type="ORF">DUNSADRAFT_8191</name>
</gene>
<sequence length="465" mass="49001">MSSACVALDRGSPQLQVPVLATVWATSVQPSSMGRAPTAAANTFIPDSFSLVLHAALDDATAARCVLDAGEDVRAQGVWGDGMVEDVEELLCGGYNGNHGARMSSKGVMEGLGKTRERGKAEELKDWCGGAGRGGEGSSCTTGVDGDVGLMGDCWMEADLPMKGGMCADLEGDMDAEQEAADRCYKWDVMMEEQGDRTVFGSSSGVFGMGSARGGGSRCREGRAASAQKRSTTCAIGGLEAPLDPTIKRVKAGVTTAAGAQKRQQAEEHAHTPPQKRARVGAHEQGQSQAEEVAAWRRALQHHMALVAHTPMPRVSMEAQEILRAYVLSVRSTASGIHVHEVLHALINLATACARLLLRPTAVAHPDCTVAIMLMEQTIANKQQLTRNAGYLNLGLPSIATLLAEGISSTLDEGLTTISEQATSQLRAFGLHTATCTDEEEEAGVDGPDLLSRKKPHPFGGGQEN</sequence>
<protein>
    <recommendedName>
        <fullName evidence="4">DNA helicase</fullName>
    </recommendedName>
</protein>
<evidence type="ECO:0000313" key="3">
    <source>
        <dbReference type="Proteomes" id="UP000815325"/>
    </source>
</evidence>
<dbReference type="Proteomes" id="UP000815325">
    <property type="component" value="Unassembled WGS sequence"/>
</dbReference>
<evidence type="ECO:0008006" key="4">
    <source>
        <dbReference type="Google" id="ProtNLM"/>
    </source>
</evidence>
<comment type="caution">
    <text evidence="2">The sequence shown here is derived from an EMBL/GenBank/DDBJ whole genome shotgun (WGS) entry which is preliminary data.</text>
</comment>
<dbReference type="Gene3D" id="3.40.50.300">
    <property type="entry name" value="P-loop containing nucleotide triphosphate hydrolases"/>
    <property type="match status" value="1"/>
</dbReference>
<accession>A0ABQ7GJU4</accession>
<name>A0ABQ7GJU4_DUNSA</name>
<feature type="region of interest" description="Disordered" evidence="1">
    <location>
        <begin position="254"/>
        <end position="287"/>
    </location>
</feature>
<keyword evidence="3" id="KW-1185">Reference proteome</keyword>
<reference evidence="2" key="1">
    <citation type="submission" date="2017-08" db="EMBL/GenBank/DDBJ databases">
        <authorList>
            <person name="Polle J.E."/>
            <person name="Barry K."/>
            <person name="Cushman J."/>
            <person name="Schmutz J."/>
            <person name="Tran D."/>
            <person name="Hathwaick L.T."/>
            <person name="Yim W.C."/>
            <person name="Jenkins J."/>
            <person name="Mckie-Krisberg Z.M."/>
            <person name="Prochnik S."/>
            <person name="Lindquist E."/>
            <person name="Dockter R.B."/>
            <person name="Adam C."/>
            <person name="Molina H."/>
            <person name="Bunkerborg J."/>
            <person name="Jin E."/>
            <person name="Buchheim M."/>
            <person name="Magnuson J."/>
        </authorList>
    </citation>
    <scope>NUCLEOTIDE SEQUENCE</scope>
    <source>
        <strain evidence="2">CCAP 19/18</strain>
    </source>
</reference>
<feature type="region of interest" description="Disordered" evidence="1">
    <location>
        <begin position="438"/>
        <end position="465"/>
    </location>
</feature>
<evidence type="ECO:0000313" key="2">
    <source>
        <dbReference type="EMBL" id="KAF5834887.1"/>
    </source>
</evidence>
<organism evidence="2 3">
    <name type="scientific">Dunaliella salina</name>
    <name type="common">Green alga</name>
    <name type="synonym">Protococcus salinus</name>
    <dbReference type="NCBI Taxonomy" id="3046"/>
    <lineage>
        <taxon>Eukaryota</taxon>
        <taxon>Viridiplantae</taxon>
        <taxon>Chlorophyta</taxon>
        <taxon>core chlorophytes</taxon>
        <taxon>Chlorophyceae</taxon>
        <taxon>CS clade</taxon>
        <taxon>Chlamydomonadales</taxon>
        <taxon>Dunaliellaceae</taxon>
        <taxon>Dunaliella</taxon>
    </lineage>
</organism>
<dbReference type="InterPro" id="IPR027417">
    <property type="entry name" value="P-loop_NTPase"/>
</dbReference>